<protein>
    <submittedName>
        <fullName evidence="1">Type III secretion component</fullName>
    </submittedName>
</protein>
<evidence type="ECO:0000313" key="2">
    <source>
        <dbReference type="Proteomes" id="UP000282636"/>
    </source>
</evidence>
<evidence type="ECO:0000313" key="1">
    <source>
        <dbReference type="EMBL" id="RMT63088.1"/>
    </source>
</evidence>
<gene>
    <name evidence="1" type="ORF">ALP44_03635</name>
</gene>
<dbReference type="InterPro" id="IPR038591">
    <property type="entry name" value="NolW-like_sf"/>
</dbReference>
<organism evidence="1 2">
    <name type="scientific">Pseudomonas syringae pv. theae</name>
    <dbReference type="NCBI Taxonomy" id="103985"/>
    <lineage>
        <taxon>Bacteria</taxon>
        <taxon>Pseudomonadati</taxon>
        <taxon>Pseudomonadota</taxon>
        <taxon>Gammaproteobacteria</taxon>
        <taxon>Pseudomonadales</taxon>
        <taxon>Pseudomonadaceae</taxon>
        <taxon>Pseudomonas</taxon>
        <taxon>Pseudomonas syringae</taxon>
    </lineage>
</organism>
<dbReference type="Gene3D" id="3.30.1370.120">
    <property type="match status" value="1"/>
</dbReference>
<name>A0A0Q0DYG7_PSESX</name>
<sequence>MYHFTVRGNAVSYLKADGCVSQLLMLILLCTLSGGLNASPERTPDWFAEPYAYVLVDQDIRGALTEFGQNLDLIVVFSEKVRGNARGTVRGGTAGEFLGRLCDANQLSWYFDGNVLHIASADEVGTRVFDLQGSQLDELQGYLARLEVSGQPMSTRVSADNDSLFVSGPPAWLAQIQQHIDRQPVAEAAPVVRERGVRVFRGGVVTQVATDRQ</sequence>
<comment type="caution">
    <text evidence="1">The sequence shown here is derived from an EMBL/GenBank/DDBJ whole genome shotgun (WGS) entry which is preliminary data.</text>
</comment>
<dbReference type="RefSeq" id="WP_032645674.1">
    <property type="nucleotide sequence ID" value="NZ_BQUM01000001.1"/>
</dbReference>
<dbReference type="AlphaFoldDB" id="A0A0Q0DYG7"/>
<proteinExistence type="predicted"/>
<reference evidence="1 2" key="1">
    <citation type="submission" date="2018-08" db="EMBL/GenBank/DDBJ databases">
        <title>Recombination of ecologically and evolutionarily significant loci maintains genetic cohesion in the Pseudomonas syringae species complex.</title>
        <authorList>
            <person name="Dillon M."/>
            <person name="Thakur S."/>
            <person name="Almeida R.N.D."/>
            <person name="Weir B.S."/>
            <person name="Guttman D.S."/>
        </authorList>
    </citation>
    <scope>NUCLEOTIDE SEQUENCE [LARGE SCALE GENOMIC DNA]</scope>
    <source>
        <strain evidence="1 2">ICMP 3934</strain>
    </source>
</reference>
<dbReference type="Proteomes" id="UP000282636">
    <property type="component" value="Unassembled WGS sequence"/>
</dbReference>
<dbReference type="EMBL" id="RBTL01000249">
    <property type="protein sequence ID" value="RMT63088.1"/>
    <property type="molecule type" value="Genomic_DNA"/>
</dbReference>
<dbReference type="Gene3D" id="3.55.50.30">
    <property type="match status" value="1"/>
</dbReference>
<accession>A0A0Q0DYG7</accession>